<name>A0ABZ2YXA7_9BACT</name>
<gene>
    <name evidence="2" type="ORF">WJU22_17195</name>
</gene>
<accession>A0ABZ2YXA7</accession>
<evidence type="ECO:0000313" key="3">
    <source>
        <dbReference type="Proteomes" id="UP001449657"/>
    </source>
</evidence>
<keyword evidence="1" id="KW-0732">Signal</keyword>
<sequence length="364" mass="41240">MKRYFSLLLMLVFPALVHAQLTVNFMPEVQGRTLEGVMSAKLMNSQQRRSCYMVVRITVAGGGLIAEAKTPAFDVQPGMNLIPQHAAYNAAWKFGSGKVAIVVKQSHQFPEGEYEYCFELYENVKGAPGELVADQCFNYDLQPLSPLMLTEPYEGDQICDKRPPLFWQPLLPAIPGMEYRLLLVEVKEGQARAEALHYNMPVIRQAGIQAPMLLYPPLSRELTEGKKYAWQVTAVRNEMVLARSEVWDFTVKCEDTLAKRPVDSYRSIDDLAKGNFYIAEGRILFSVDNYHAAKPLDYTVTSISKPNEKLRKLPKVDLQTGRNQILIDLDGVKGMVDGDYYLLSVRLPNGETKQLRFLYKSENE</sequence>
<feature type="signal peptide" evidence="1">
    <location>
        <begin position="1"/>
        <end position="19"/>
    </location>
</feature>
<feature type="chain" id="PRO_5046213551" description="DUF928 domain-containing protein" evidence="1">
    <location>
        <begin position="20"/>
        <end position="364"/>
    </location>
</feature>
<organism evidence="2 3">
    <name type="scientific">Chitinophaga caseinilytica</name>
    <dbReference type="NCBI Taxonomy" id="2267521"/>
    <lineage>
        <taxon>Bacteria</taxon>
        <taxon>Pseudomonadati</taxon>
        <taxon>Bacteroidota</taxon>
        <taxon>Chitinophagia</taxon>
        <taxon>Chitinophagales</taxon>
        <taxon>Chitinophagaceae</taxon>
        <taxon>Chitinophaga</taxon>
    </lineage>
</organism>
<proteinExistence type="predicted"/>
<dbReference type="EMBL" id="CP150096">
    <property type="protein sequence ID" value="WZN44634.1"/>
    <property type="molecule type" value="Genomic_DNA"/>
</dbReference>
<evidence type="ECO:0000313" key="2">
    <source>
        <dbReference type="EMBL" id="WZN44634.1"/>
    </source>
</evidence>
<keyword evidence="3" id="KW-1185">Reference proteome</keyword>
<reference evidence="2 3" key="1">
    <citation type="submission" date="2024-03" db="EMBL/GenBank/DDBJ databases">
        <title>Chitinophaga caseinilytica sp. nov., a casein hydrolysing bacterium isolated from forest soil.</title>
        <authorList>
            <person name="Lee D.S."/>
            <person name="Han D.M."/>
            <person name="Baek J.H."/>
            <person name="Choi D.G."/>
            <person name="Jeon J.H."/>
            <person name="Jeon C.O."/>
        </authorList>
    </citation>
    <scope>NUCLEOTIDE SEQUENCE [LARGE SCALE GENOMIC DNA]</scope>
    <source>
        <strain evidence="2 3">KACC 19118</strain>
    </source>
</reference>
<protein>
    <recommendedName>
        <fullName evidence="4">DUF928 domain-containing protein</fullName>
    </recommendedName>
</protein>
<evidence type="ECO:0000256" key="1">
    <source>
        <dbReference type="SAM" id="SignalP"/>
    </source>
</evidence>
<dbReference type="Proteomes" id="UP001449657">
    <property type="component" value="Chromosome"/>
</dbReference>
<dbReference type="RefSeq" id="WP_341839413.1">
    <property type="nucleotide sequence ID" value="NZ_CP149792.1"/>
</dbReference>
<evidence type="ECO:0008006" key="4">
    <source>
        <dbReference type="Google" id="ProtNLM"/>
    </source>
</evidence>